<dbReference type="Gene3D" id="3.40.50.2300">
    <property type="match status" value="2"/>
</dbReference>
<dbReference type="SMART" id="SM00091">
    <property type="entry name" value="PAS"/>
    <property type="match status" value="1"/>
</dbReference>
<keyword evidence="4" id="KW-0808">Transferase</keyword>
<dbReference type="InterPro" id="IPR011006">
    <property type="entry name" value="CheY-like_superfamily"/>
</dbReference>
<keyword evidence="5" id="KW-0732">Signal</keyword>
<evidence type="ECO:0000256" key="4">
    <source>
        <dbReference type="ARBA" id="ARBA00022679"/>
    </source>
</evidence>
<evidence type="ECO:0000256" key="2">
    <source>
        <dbReference type="ARBA" id="ARBA00012438"/>
    </source>
</evidence>
<comment type="caution">
    <text evidence="19">The sequence shown here is derived from an EMBL/GenBank/DDBJ whole genome shotgun (WGS) entry which is preliminary data.</text>
</comment>
<dbReference type="Pfam" id="PF02518">
    <property type="entry name" value="HATPase_c"/>
    <property type="match status" value="1"/>
</dbReference>
<keyword evidence="3 15" id="KW-0597">Phosphoprotein</keyword>
<evidence type="ECO:0000256" key="6">
    <source>
        <dbReference type="ARBA" id="ARBA00022741"/>
    </source>
</evidence>
<dbReference type="CDD" id="cd17546">
    <property type="entry name" value="REC_hyHK_CKI1_RcsC-like"/>
    <property type="match status" value="2"/>
</dbReference>
<dbReference type="SUPFAM" id="SSF52172">
    <property type="entry name" value="CheY-like"/>
    <property type="match status" value="2"/>
</dbReference>
<feature type="domain" description="Histidine kinase" evidence="16">
    <location>
        <begin position="162"/>
        <end position="383"/>
    </location>
</feature>
<sequence>MATAFLHDVSARIAYEEQIAAGEKRARIIADNLPVLIAYLDRDGRYQFTNSHYQRQWGIDPQSMLGKRVEDISIGTAEPWRAELARALNGERIHYEREMAHGGRILHFMVDLVPDVAPDGAVAGTYLMATDITARKTSELQQAASEKRAAAASRAKSEFVANMSHEIRTPMNAVLGVAYLLGNTELSSVQKKYLDMILASGKALLGILNDVLDFSKIEAGRMELAPMAFQLNDVLNAIATVMTLNAGEKNIELAIGVDPDVPPSLVGDAMRLQQILINLVANAVKFTEQGEVSLLVEVAAREGDSASLRFVVCDTGIGMDAVQQSRLFSAFSQADASTTRRFGGTGLGLAICRRLVELMGGTITVDSTVGCGSRFAVTVPLQLAPEQAAPAMPIGPLKLLVVDDNDTSRDYLCKTIHAWKWDADSARSGPEAVAKLRASLDGGARYDAVLTDWQMPDMDGLATMQALRAALPEGELPVVIMVSAFGRDKLMAAGEARDASAILIKPVTASSLFDTLHEALAHRAGETTRASAPDAAAQRLAGLRLLLVEDHPLNQIVARGMLEFAGAQVNVADNGQVALDMLRAQPDGYDAVLMDVQMPVMDGFEATRAIRAELRLDVPVLAMTAGVMQAEQEQCILAGMNDFIAKPIDVEQMFSVILRQLPAARGGLLGAAMVAGQGGRGELPA</sequence>
<evidence type="ECO:0000256" key="5">
    <source>
        <dbReference type="ARBA" id="ARBA00022729"/>
    </source>
</evidence>
<dbReference type="InterPro" id="IPR036097">
    <property type="entry name" value="HisK_dim/P_sf"/>
</dbReference>
<dbReference type="Pfam" id="PF08448">
    <property type="entry name" value="PAS_4"/>
    <property type="match status" value="1"/>
</dbReference>
<dbReference type="Pfam" id="PF00512">
    <property type="entry name" value="HisKA"/>
    <property type="match status" value="1"/>
</dbReference>
<dbReference type="PROSITE" id="PS50110">
    <property type="entry name" value="RESPONSE_REGULATORY"/>
    <property type="match status" value="2"/>
</dbReference>
<dbReference type="PANTHER" id="PTHR45339:SF1">
    <property type="entry name" value="HYBRID SIGNAL TRANSDUCTION HISTIDINE KINASE J"/>
    <property type="match status" value="1"/>
</dbReference>
<dbReference type="InterPro" id="IPR001789">
    <property type="entry name" value="Sig_transdc_resp-reg_receiver"/>
</dbReference>
<dbReference type="NCBIfam" id="TIGR00229">
    <property type="entry name" value="sensory_box"/>
    <property type="match status" value="1"/>
</dbReference>
<keyword evidence="10" id="KW-0843">Virulence</keyword>
<dbReference type="Gene3D" id="3.30.565.10">
    <property type="entry name" value="Histidine kinase-like ATPase, C-terminal domain"/>
    <property type="match status" value="1"/>
</dbReference>
<dbReference type="PRINTS" id="PR00344">
    <property type="entry name" value="BCTRLSENSOR"/>
</dbReference>
<feature type="modified residue" description="4-aspartylphosphate" evidence="15">
    <location>
        <position position="452"/>
    </location>
</feature>
<dbReference type="Proteomes" id="UP000534388">
    <property type="component" value="Unassembled WGS sequence"/>
</dbReference>
<dbReference type="SMART" id="SM00387">
    <property type="entry name" value="HATPase_c"/>
    <property type="match status" value="1"/>
</dbReference>
<dbReference type="PANTHER" id="PTHR45339">
    <property type="entry name" value="HYBRID SIGNAL TRANSDUCTION HISTIDINE KINASE J"/>
    <property type="match status" value="1"/>
</dbReference>
<dbReference type="InterPro" id="IPR003661">
    <property type="entry name" value="HisK_dim/P_dom"/>
</dbReference>
<evidence type="ECO:0000256" key="12">
    <source>
        <dbReference type="ARBA" id="ARBA00064003"/>
    </source>
</evidence>
<evidence type="ECO:0000313" key="19">
    <source>
        <dbReference type="EMBL" id="MBA5638367.1"/>
    </source>
</evidence>
<dbReference type="Gene3D" id="3.30.450.20">
    <property type="entry name" value="PAS domain"/>
    <property type="match status" value="1"/>
</dbReference>
<dbReference type="FunFam" id="1.10.287.130:FF:000002">
    <property type="entry name" value="Two-component osmosensing histidine kinase"/>
    <property type="match status" value="1"/>
</dbReference>
<feature type="domain" description="PAS" evidence="18">
    <location>
        <begin position="22"/>
        <end position="91"/>
    </location>
</feature>
<dbReference type="InterPro" id="IPR035965">
    <property type="entry name" value="PAS-like_dom_sf"/>
</dbReference>
<dbReference type="Gene3D" id="1.10.287.130">
    <property type="match status" value="1"/>
</dbReference>
<reference evidence="19 20" key="1">
    <citation type="submission" date="2020-07" db="EMBL/GenBank/DDBJ databases">
        <title>Novel species isolated from subtropical streams in China.</title>
        <authorList>
            <person name="Lu H."/>
        </authorList>
    </citation>
    <scope>NUCLEOTIDE SEQUENCE [LARGE SCALE GENOMIC DNA]</scope>
    <source>
        <strain evidence="19 20">LX20W</strain>
    </source>
</reference>
<dbReference type="InterPro" id="IPR005467">
    <property type="entry name" value="His_kinase_dom"/>
</dbReference>
<proteinExistence type="predicted"/>
<evidence type="ECO:0000313" key="20">
    <source>
        <dbReference type="Proteomes" id="UP000534388"/>
    </source>
</evidence>
<keyword evidence="9" id="KW-0902">Two-component regulatory system</keyword>
<dbReference type="InterPro" id="IPR000014">
    <property type="entry name" value="PAS"/>
</dbReference>
<dbReference type="InterPro" id="IPR036890">
    <property type="entry name" value="HATPase_C_sf"/>
</dbReference>
<evidence type="ECO:0000256" key="9">
    <source>
        <dbReference type="ARBA" id="ARBA00023012"/>
    </source>
</evidence>
<dbReference type="InterPro" id="IPR013656">
    <property type="entry name" value="PAS_4"/>
</dbReference>
<dbReference type="SMART" id="SM00388">
    <property type="entry name" value="HisKA"/>
    <property type="match status" value="1"/>
</dbReference>
<dbReference type="EC" id="2.7.13.3" evidence="2"/>
<dbReference type="Pfam" id="PF00072">
    <property type="entry name" value="Response_reg"/>
    <property type="match status" value="2"/>
</dbReference>
<dbReference type="PROSITE" id="PS50112">
    <property type="entry name" value="PAS"/>
    <property type="match status" value="1"/>
</dbReference>
<feature type="domain" description="Response regulatory" evidence="17">
    <location>
        <begin position="398"/>
        <end position="520"/>
    </location>
</feature>
<dbReference type="GO" id="GO:0000155">
    <property type="term" value="F:phosphorelay sensor kinase activity"/>
    <property type="evidence" value="ECO:0007669"/>
    <property type="project" value="InterPro"/>
</dbReference>
<comment type="subunit">
    <text evidence="12">At low DSF concentrations, interacts with RpfF.</text>
</comment>
<evidence type="ECO:0000256" key="11">
    <source>
        <dbReference type="ARBA" id="ARBA00058004"/>
    </source>
</evidence>
<accession>A0A7W2ICV8</accession>
<dbReference type="GO" id="GO:0005524">
    <property type="term" value="F:ATP binding"/>
    <property type="evidence" value="ECO:0007669"/>
    <property type="project" value="UniProtKB-KW"/>
</dbReference>
<dbReference type="AlphaFoldDB" id="A0A7W2ICV8"/>
<protein>
    <recommendedName>
        <fullName evidence="13">Sensory/regulatory protein RpfC</fullName>
        <ecNumber evidence="2">2.7.13.3</ecNumber>
    </recommendedName>
    <alternativeName>
        <fullName evidence="14">Virulence sensor protein BvgS</fullName>
    </alternativeName>
</protein>
<keyword evidence="6" id="KW-0547">Nucleotide-binding</keyword>
<feature type="domain" description="Response regulatory" evidence="17">
    <location>
        <begin position="544"/>
        <end position="661"/>
    </location>
</feature>
<evidence type="ECO:0000259" key="16">
    <source>
        <dbReference type="PROSITE" id="PS50109"/>
    </source>
</evidence>
<evidence type="ECO:0000256" key="14">
    <source>
        <dbReference type="ARBA" id="ARBA00070152"/>
    </source>
</evidence>
<dbReference type="InterPro" id="IPR003594">
    <property type="entry name" value="HATPase_dom"/>
</dbReference>
<evidence type="ECO:0000256" key="7">
    <source>
        <dbReference type="ARBA" id="ARBA00022777"/>
    </source>
</evidence>
<evidence type="ECO:0000256" key="13">
    <source>
        <dbReference type="ARBA" id="ARBA00068150"/>
    </source>
</evidence>
<dbReference type="CDD" id="cd00082">
    <property type="entry name" value="HisKA"/>
    <property type="match status" value="1"/>
</dbReference>
<keyword evidence="20" id="KW-1185">Reference proteome</keyword>
<evidence type="ECO:0000256" key="10">
    <source>
        <dbReference type="ARBA" id="ARBA00023026"/>
    </source>
</evidence>
<evidence type="ECO:0000256" key="3">
    <source>
        <dbReference type="ARBA" id="ARBA00022553"/>
    </source>
</evidence>
<keyword evidence="7" id="KW-0418">Kinase</keyword>
<evidence type="ECO:0000256" key="8">
    <source>
        <dbReference type="ARBA" id="ARBA00022840"/>
    </source>
</evidence>
<dbReference type="InterPro" id="IPR004358">
    <property type="entry name" value="Sig_transdc_His_kin-like_C"/>
</dbReference>
<comment type="function">
    <text evidence="11">Member of the two-component regulatory system BvgS/BvgA. Phosphorylates BvgA via a four-step phosphorelay in response to environmental signals.</text>
</comment>
<keyword evidence="8" id="KW-0067">ATP-binding</keyword>
<dbReference type="SUPFAM" id="SSF55785">
    <property type="entry name" value="PYP-like sensor domain (PAS domain)"/>
    <property type="match status" value="1"/>
</dbReference>
<dbReference type="PROSITE" id="PS50109">
    <property type="entry name" value="HIS_KIN"/>
    <property type="match status" value="1"/>
</dbReference>
<dbReference type="EMBL" id="JACEZT010000009">
    <property type="protein sequence ID" value="MBA5638367.1"/>
    <property type="molecule type" value="Genomic_DNA"/>
</dbReference>
<comment type="catalytic activity">
    <reaction evidence="1">
        <text>ATP + protein L-histidine = ADP + protein N-phospho-L-histidine.</text>
        <dbReference type="EC" id="2.7.13.3"/>
    </reaction>
</comment>
<name>A0A7W2ICV8_9BURK</name>
<dbReference type="CDD" id="cd16922">
    <property type="entry name" value="HATPase_EvgS-ArcB-TorS-like"/>
    <property type="match status" value="1"/>
</dbReference>
<evidence type="ECO:0000259" key="18">
    <source>
        <dbReference type="PROSITE" id="PS50112"/>
    </source>
</evidence>
<evidence type="ECO:0000259" key="17">
    <source>
        <dbReference type="PROSITE" id="PS50110"/>
    </source>
</evidence>
<gene>
    <name evidence="19" type="ORF">H3H37_15010</name>
</gene>
<dbReference type="SMART" id="SM00448">
    <property type="entry name" value="REC"/>
    <property type="match status" value="2"/>
</dbReference>
<dbReference type="FunFam" id="3.30.565.10:FF:000010">
    <property type="entry name" value="Sensor histidine kinase RcsC"/>
    <property type="match status" value="1"/>
</dbReference>
<evidence type="ECO:0000256" key="1">
    <source>
        <dbReference type="ARBA" id="ARBA00000085"/>
    </source>
</evidence>
<dbReference type="CDD" id="cd00130">
    <property type="entry name" value="PAS"/>
    <property type="match status" value="1"/>
</dbReference>
<dbReference type="SUPFAM" id="SSF55874">
    <property type="entry name" value="ATPase domain of HSP90 chaperone/DNA topoisomerase II/histidine kinase"/>
    <property type="match status" value="1"/>
</dbReference>
<feature type="modified residue" description="4-aspartylphosphate" evidence="15">
    <location>
        <position position="595"/>
    </location>
</feature>
<organism evidence="19 20">
    <name type="scientific">Rugamonas brunnea</name>
    <dbReference type="NCBI Taxonomy" id="2758569"/>
    <lineage>
        <taxon>Bacteria</taxon>
        <taxon>Pseudomonadati</taxon>
        <taxon>Pseudomonadota</taxon>
        <taxon>Betaproteobacteria</taxon>
        <taxon>Burkholderiales</taxon>
        <taxon>Oxalobacteraceae</taxon>
        <taxon>Telluria group</taxon>
        <taxon>Rugamonas</taxon>
    </lineage>
</organism>
<dbReference type="SUPFAM" id="SSF47384">
    <property type="entry name" value="Homodimeric domain of signal transducing histidine kinase"/>
    <property type="match status" value="1"/>
</dbReference>
<evidence type="ECO:0000256" key="15">
    <source>
        <dbReference type="PROSITE-ProRule" id="PRU00169"/>
    </source>
</evidence>